<gene>
    <name evidence="1" type="ORF">MNBD_GAMMA24-1791</name>
</gene>
<dbReference type="InterPro" id="IPR036748">
    <property type="entry name" value="MTH938-like_sf"/>
</dbReference>
<dbReference type="EMBL" id="UOFZ01000064">
    <property type="protein sequence ID" value="VAX12801.1"/>
    <property type="molecule type" value="Genomic_DNA"/>
</dbReference>
<dbReference type="InterPro" id="IPR007523">
    <property type="entry name" value="NDUFAF3/AAMDC"/>
</dbReference>
<dbReference type="PANTHER" id="PTHR21192">
    <property type="entry name" value="NUCLEAR PROTEIN E3-3"/>
    <property type="match status" value="1"/>
</dbReference>
<protein>
    <submittedName>
        <fullName evidence="1">Membrane protein</fullName>
    </submittedName>
</protein>
<evidence type="ECO:0000313" key="1">
    <source>
        <dbReference type="EMBL" id="VAX12801.1"/>
    </source>
</evidence>
<dbReference type="SUPFAM" id="SSF64076">
    <property type="entry name" value="MTH938-like"/>
    <property type="match status" value="1"/>
</dbReference>
<dbReference type="CDD" id="cd05560">
    <property type="entry name" value="Xcc1710_like"/>
    <property type="match status" value="1"/>
</dbReference>
<dbReference type="AlphaFoldDB" id="A0A3B1BEI7"/>
<name>A0A3B1BEI7_9ZZZZ</name>
<sequence>MKFVEEKQEGLRIYGYDDRCINLLIPRELQLDVPVDPETGLNPLASSFIITRGQLIIDWPVACFEDLNAASMEPLCQLAPELILLGTGSKLRFPANDITLSIREAGIGLEVMDTPAACRTFNVLSAEGRQVAAAVIIK</sequence>
<organism evidence="1">
    <name type="scientific">hydrothermal vent metagenome</name>
    <dbReference type="NCBI Taxonomy" id="652676"/>
    <lineage>
        <taxon>unclassified sequences</taxon>
        <taxon>metagenomes</taxon>
        <taxon>ecological metagenomes</taxon>
    </lineage>
</organism>
<reference evidence="1" key="1">
    <citation type="submission" date="2018-06" db="EMBL/GenBank/DDBJ databases">
        <authorList>
            <person name="Zhirakovskaya E."/>
        </authorList>
    </citation>
    <scope>NUCLEOTIDE SEQUENCE</scope>
</reference>
<dbReference type="PANTHER" id="PTHR21192:SF2">
    <property type="entry name" value="NADH DEHYDROGENASE [UBIQUINONE] 1 ALPHA SUBCOMPLEX ASSEMBLY FACTOR 3"/>
    <property type="match status" value="1"/>
</dbReference>
<dbReference type="Gene3D" id="3.40.1230.10">
    <property type="entry name" value="MTH938-like"/>
    <property type="match status" value="1"/>
</dbReference>
<accession>A0A3B1BEI7</accession>
<proteinExistence type="predicted"/>
<dbReference type="Pfam" id="PF04430">
    <property type="entry name" value="DUF498"/>
    <property type="match status" value="1"/>
</dbReference>